<accession>A0ABU8MTL0</accession>
<evidence type="ECO:0000313" key="2">
    <source>
        <dbReference type="EMBL" id="MEJ2870507.1"/>
    </source>
</evidence>
<dbReference type="Pfam" id="PF02515">
    <property type="entry name" value="CoA_transf_3"/>
    <property type="match status" value="1"/>
</dbReference>
<dbReference type="InterPro" id="IPR003673">
    <property type="entry name" value="CoA-Trfase_fam_III"/>
</dbReference>
<sequence>MSAPGQAPGRSHNPGGALAGVRVLDFTRFMQGPLATRLFADMGADVLKIERPGGEWDRRLRPAANGFHGFFHGLNRGKRSLAVDITVAAGRDIVLGLAREADVVIENFRPGVLDRLGLGYDDLRGVNPRLIYAGASGYGPSGPHSGEPMYDMVAQAVSGVSDFMRSPEGVPRLATRGMADSAGAIFLALAVVSALYVRERTGNGQRVDASLVGACLGMHTAELTISLNEERIHRPQGRVTSTSGAFRCRDDRWLVVGATDQKLWRSLTAALDRDDLFADDRFAYGKLREEHRAVLEPMLEEAFRTRNRDDWVERMRAADVPVAPVNTFLDLAQDPDVLANGYVVSQPDPTFGEVRTIGHPLHMSATPGRVGEHTPALGEDTRNELVALGFTPADVQALLEAGVVEAADGEAAP</sequence>
<dbReference type="EMBL" id="JBBEGN010000013">
    <property type="protein sequence ID" value="MEJ2870507.1"/>
    <property type="molecule type" value="Genomic_DNA"/>
</dbReference>
<evidence type="ECO:0000256" key="1">
    <source>
        <dbReference type="ARBA" id="ARBA00022679"/>
    </source>
</evidence>
<protein>
    <submittedName>
        <fullName evidence="2">CoA transferase</fullName>
        <ecNumber evidence="2">2.8.3.-</ecNumber>
    </submittedName>
</protein>
<dbReference type="RefSeq" id="WP_337697077.1">
    <property type="nucleotide sequence ID" value="NZ_JBBEGN010000013.1"/>
</dbReference>
<dbReference type="Gene3D" id="3.40.50.10540">
    <property type="entry name" value="Crotonobetainyl-coa:carnitine coa-transferase, domain 1"/>
    <property type="match status" value="1"/>
</dbReference>
<reference evidence="2 3" key="1">
    <citation type="submission" date="2024-03" db="EMBL/GenBank/DDBJ databases">
        <title>Actinomycetospora sp. OC33-EN08, a novel actinomycete isolated from wild orchid (Aerides multiflora).</title>
        <authorList>
            <person name="Suriyachadkun C."/>
        </authorList>
    </citation>
    <scope>NUCLEOTIDE SEQUENCE [LARGE SCALE GENOMIC DNA]</scope>
    <source>
        <strain evidence="2 3">OC33-EN08</strain>
    </source>
</reference>
<dbReference type="Proteomes" id="UP001385809">
    <property type="component" value="Unassembled WGS sequence"/>
</dbReference>
<keyword evidence="3" id="KW-1185">Reference proteome</keyword>
<dbReference type="PANTHER" id="PTHR48207:SF3">
    <property type="entry name" value="SUCCINATE--HYDROXYMETHYLGLUTARATE COA-TRANSFERASE"/>
    <property type="match status" value="1"/>
</dbReference>
<dbReference type="InterPro" id="IPR050483">
    <property type="entry name" value="CoA-transferase_III_domain"/>
</dbReference>
<dbReference type="InterPro" id="IPR044855">
    <property type="entry name" value="CoA-Trfase_III_dom3_sf"/>
</dbReference>
<dbReference type="Gene3D" id="3.30.1540.10">
    <property type="entry name" value="formyl-coa transferase, domain 3"/>
    <property type="match status" value="1"/>
</dbReference>
<dbReference type="PANTHER" id="PTHR48207">
    <property type="entry name" value="SUCCINATE--HYDROXYMETHYLGLUTARATE COA-TRANSFERASE"/>
    <property type="match status" value="1"/>
</dbReference>
<gene>
    <name evidence="2" type="ORF">WCD74_22255</name>
</gene>
<organism evidence="2 3">
    <name type="scientific">Actinomycetospora aurantiaca</name>
    <dbReference type="NCBI Taxonomy" id="3129233"/>
    <lineage>
        <taxon>Bacteria</taxon>
        <taxon>Bacillati</taxon>
        <taxon>Actinomycetota</taxon>
        <taxon>Actinomycetes</taxon>
        <taxon>Pseudonocardiales</taxon>
        <taxon>Pseudonocardiaceae</taxon>
        <taxon>Actinomycetospora</taxon>
    </lineage>
</organism>
<keyword evidence="1 2" id="KW-0808">Transferase</keyword>
<dbReference type="SUPFAM" id="SSF89796">
    <property type="entry name" value="CoA-transferase family III (CaiB/BaiF)"/>
    <property type="match status" value="1"/>
</dbReference>
<name>A0ABU8MTL0_9PSEU</name>
<evidence type="ECO:0000313" key="3">
    <source>
        <dbReference type="Proteomes" id="UP001385809"/>
    </source>
</evidence>
<dbReference type="GO" id="GO:0016740">
    <property type="term" value="F:transferase activity"/>
    <property type="evidence" value="ECO:0007669"/>
    <property type="project" value="UniProtKB-KW"/>
</dbReference>
<comment type="caution">
    <text evidence="2">The sequence shown here is derived from an EMBL/GenBank/DDBJ whole genome shotgun (WGS) entry which is preliminary data.</text>
</comment>
<proteinExistence type="predicted"/>
<dbReference type="EC" id="2.8.3.-" evidence="2"/>
<dbReference type="InterPro" id="IPR023606">
    <property type="entry name" value="CoA-Trfase_III_dom_1_sf"/>
</dbReference>